<sequence>MATETDDRECPICGDGSMPICDRCGWATEEERGIDEIPHRLTPAAQALGEDVVPVEHGFDGFGPLRRLTSASEQRLAVAGYNHQHVGVECVSLTEWKAKRQAATRTPLFEYLLRDSVEVHLWFYTAYHGYTSIGALRENCTGENKTAAGSEHQVVKTFDWLQSVNAPTEYPASAPIESKPKSRSVDVDVPDQEDTSQSSLADL</sequence>
<protein>
    <submittedName>
        <fullName evidence="2">Uncharacterized protein</fullName>
    </submittedName>
</protein>
<evidence type="ECO:0000313" key="2">
    <source>
        <dbReference type="EMBL" id="SEO97352.1"/>
    </source>
</evidence>
<organism evidence="2 3">
    <name type="scientific">Halorientalis persicus</name>
    <dbReference type="NCBI Taxonomy" id="1367881"/>
    <lineage>
        <taxon>Archaea</taxon>
        <taxon>Methanobacteriati</taxon>
        <taxon>Methanobacteriota</taxon>
        <taxon>Stenosarchaea group</taxon>
        <taxon>Halobacteria</taxon>
        <taxon>Halobacteriales</taxon>
        <taxon>Haloarculaceae</taxon>
        <taxon>Halorientalis</taxon>
    </lineage>
</organism>
<accession>A0A1H8U255</accession>
<feature type="region of interest" description="Disordered" evidence="1">
    <location>
        <begin position="169"/>
        <end position="203"/>
    </location>
</feature>
<dbReference type="EMBL" id="FOCX01000025">
    <property type="protein sequence ID" value="SEO97352.1"/>
    <property type="molecule type" value="Genomic_DNA"/>
</dbReference>
<dbReference type="OrthoDB" id="386653at2157"/>
<evidence type="ECO:0000256" key="1">
    <source>
        <dbReference type="SAM" id="MobiDB-lite"/>
    </source>
</evidence>
<keyword evidence="3" id="KW-1185">Reference proteome</keyword>
<dbReference type="Proteomes" id="UP000198775">
    <property type="component" value="Unassembled WGS sequence"/>
</dbReference>
<reference evidence="3" key="1">
    <citation type="submission" date="2016-10" db="EMBL/GenBank/DDBJ databases">
        <authorList>
            <person name="Varghese N."/>
            <person name="Submissions S."/>
        </authorList>
    </citation>
    <scope>NUCLEOTIDE SEQUENCE [LARGE SCALE GENOMIC DNA]</scope>
    <source>
        <strain evidence="3">IBRC-M 10043</strain>
    </source>
</reference>
<dbReference type="RefSeq" id="WP_092663250.1">
    <property type="nucleotide sequence ID" value="NZ_FOCX01000025.1"/>
</dbReference>
<evidence type="ECO:0000313" key="3">
    <source>
        <dbReference type="Proteomes" id="UP000198775"/>
    </source>
</evidence>
<name>A0A1H8U255_9EURY</name>
<proteinExistence type="predicted"/>
<gene>
    <name evidence="2" type="ORF">SAMN05216388_102529</name>
</gene>
<dbReference type="AlphaFoldDB" id="A0A1H8U255"/>